<dbReference type="GO" id="GO:0003735">
    <property type="term" value="F:structural constituent of ribosome"/>
    <property type="evidence" value="ECO:0007669"/>
    <property type="project" value="InterPro"/>
</dbReference>
<dbReference type="Pfam" id="PF01632">
    <property type="entry name" value="Ribosomal_L35p"/>
    <property type="match status" value="1"/>
</dbReference>
<comment type="similarity">
    <text evidence="1">Belongs to the bacterial ribosomal protein bL35 family.</text>
</comment>
<dbReference type="GO" id="GO:0005840">
    <property type="term" value="C:ribosome"/>
    <property type="evidence" value="ECO:0007669"/>
    <property type="project" value="UniProtKB-KW"/>
</dbReference>
<dbReference type="InterPro" id="IPR037229">
    <property type="entry name" value="Ribosomal_bL35_sf"/>
</dbReference>
<keyword evidence="3" id="KW-0687">Ribonucleoprotein</keyword>
<evidence type="ECO:0000256" key="1">
    <source>
        <dbReference type="ARBA" id="ARBA00006598"/>
    </source>
</evidence>
<evidence type="ECO:0000256" key="2">
    <source>
        <dbReference type="ARBA" id="ARBA00022980"/>
    </source>
</evidence>
<evidence type="ECO:0000313" key="4">
    <source>
        <dbReference type="EMBL" id="PIR84597.1"/>
    </source>
</evidence>
<comment type="caution">
    <text evidence="4">The sequence shown here is derived from an EMBL/GenBank/DDBJ whole genome shotgun (WGS) entry which is preliminary data.</text>
</comment>
<name>A0A2H0UDY8_9BACT</name>
<protein>
    <submittedName>
        <fullName evidence="4">50S ribosomal protein L35</fullName>
    </submittedName>
</protein>
<keyword evidence="2 4" id="KW-0689">Ribosomal protein</keyword>
<accession>A0A2H0UDY8</accession>
<dbReference type="Proteomes" id="UP000229344">
    <property type="component" value="Unassembled WGS sequence"/>
</dbReference>
<proteinExistence type="inferred from homology"/>
<dbReference type="AlphaFoldDB" id="A0A2H0UDY8"/>
<gene>
    <name evidence="4" type="ORF">COU16_03420</name>
</gene>
<evidence type="ECO:0000313" key="5">
    <source>
        <dbReference type="Proteomes" id="UP000229344"/>
    </source>
</evidence>
<dbReference type="InterPro" id="IPR021137">
    <property type="entry name" value="Ribosomal_bL35-like"/>
</dbReference>
<dbReference type="GO" id="GO:0006412">
    <property type="term" value="P:translation"/>
    <property type="evidence" value="ECO:0007669"/>
    <property type="project" value="InterPro"/>
</dbReference>
<dbReference type="GO" id="GO:1990904">
    <property type="term" value="C:ribonucleoprotein complex"/>
    <property type="evidence" value="ECO:0007669"/>
    <property type="project" value="UniProtKB-KW"/>
</dbReference>
<sequence length="63" mass="7181">MKTNKSYTKRLKVTKNGKIIARKAGQNHFNAKESGSKHLARKRTQNISLSKRITRRFLPKSGA</sequence>
<organism evidence="4 5">
    <name type="scientific">Candidatus Kaiserbacteria bacterium CG10_big_fil_rev_8_21_14_0_10_47_16</name>
    <dbReference type="NCBI Taxonomy" id="1974608"/>
    <lineage>
        <taxon>Bacteria</taxon>
        <taxon>Candidatus Kaiseribacteriota</taxon>
    </lineage>
</organism>
<reference evidence="5" key="1">
    <citation type="submission" date="2017-09" db="EMBL/GenBank/DDBJ databases">
        <title>Depth-based differentiation of microbial function through sediment-hosted aquifers and enrichment of novel symbionts in the deep terrestrial subsurface.</title>
        <authorList>
            <person name="Probst A.J."/>
            <person name="Ladd B."/>
            <person name="Jarett J.K."/>
            <person name="Geller-Mcgrath D.E."/>
            <person name="Sieber C.M.K."/>
            <person name="Emerson J.B."/>
            <person name="Anantharaman K."/>
            <person name="Thomas B.C."/>
            <person name="Malmstrom R."/>
            <person name="Stieglmeier M."/>
            <person name="Klingl A."/>
            <person name="Woyke T."/>
            <person name="Ryan C.M."/>
            <person name="Banfield J.F."/>
        </authorList>
    </citation>
    <scope>NUCLEOTIDE SEQUENCE [LARGE SCALE GENOMIC DNA]</scope>
</reference>
<evidence type="ECO:0000256" key="3">
    <source>
        <dbReference type="ARBA" id="ARBA00023274"/>
    </source>
</evidence>
<dbReference type="Gene3D" id="4.10.410.60">
    <property type="match status" value="1"/>
</dbReference>
<dbReference type="SUPFAM" id="SSF143034">
    <property type="entry name" value="L35p-like"/>
    <property type="match status" value="1"/>
</dbReference>
<dbReference type="EMBL" id="PFBI01000006">
    <property type="protein sequence ID" value="PIR84597.1"/>
    <property type="molecule type" value="Genomic_DNA"/>
</dbReference>